<feature type="disulfide bond" evidence="6">
    <location>
        <begin position="140"/>
        <end position="160"/>
    </location>
</feature>
<dbReference type="RefSeq" id="XP_016980993.1">
    <property type="nucleotide sequence ID" value="XM_017125504.1"/>
</dbReference>
<evidence type="ECO:0000256" key="1">
    <source>
        <dbReference type="ARBA" id="ARBA00004141"/>
    </source>
</evidence>
<dbReference type="InterPro" id="IPR018499">
    <property type="entry name" value="Tetraspanin/Peripherin"/>
</dbReference>
<keyword evidence="5 7" id="KW-0472">Membrane</keyword>
<comment type="subcellular location">
    <subcellularLocation>
        <location evidence="1 7">Membrane</location>
        <topology evidence="1 7">Multi-pass membrane protein</topology>
    </subcellularLocation>
</comment>
<keyword evidence="4 7" id="KW-1133">Transmembrane helix</keyword>
<evidence type="ECO:0000256" key="5">
    <source>
        <dbReference type="ARBA" id="ARBA00023136"/>
    </source>
</evidence>
<dbReference type="InterPro" id="IPR000301">
    <property type="entry name" value="Tetraspanin_animals"/>
</dbReference>
<keyword evidence="3 7" id="KW-0812">Transmembrane</keyword>
<comment type="similarity">
    <text evidence="2 7">Belongs to the tetraspanin (TM4SF) family.</text>
</comment>
<feature type="transmembrane region" description="Helical" evidence="7">
    <location>
        <begin position="79"/>
        <end position="100"/>
    </location>
</feature>
<evidence type="ECO:0000256" key="7">
    <source>
        <dbReference type="RuleBase" id="RU361218"/>
    </source>
</evidence>
<dbReference type="OrthoDB" id="9972904at2759"/>
<evidence type="ECO:0000256" key="4">
    <source>
        <dbReference type="ARBA" id="ARBA00022989"/>
    </source>
</evidence>
<dbReference type="EnsemblMetazoa" id="XM_017125504.2">
    <property type="protein sequence ID" value="XP_016980993.1"/>
    <property type="gene ID" value="LOC108045987"/>
</dbReference>
<evidence type="ECO:0000256" key="2">
    <source>
        <dbReference type="ARBA" id="ARBA00006840"/>
    </source>
</evidence>
<reference evidence="10" key="2">
    <citation type="submission" date="2025-04" db="UniProtKB">
        <authorList>
            <consortium name="RefSeq"/>
        </authorList>
    </citation>
    <scope>IDENTIFICATION</scope>
</reference>
<proteinExistence type="inferred from homology"/>
<dbReference type="InterPro" id="IPR008952">
    <property type="entry name" value="Tetraspanin_EC2_sf"/>
</dbReference>
<feature type="transmembrane region" description="Helical" evidence="7">
    <location>
        <begin position="48"/>
        <end position="72"/>
    </location>
</feature>
<dbReference type="GeneID" id="108045987"/>
<evidence type="ECO:0000256" key="3">
    <source>
        <dbReference type="ARBA" id="ARBA00022692"/>
    </source>
</evidence>
<dbReference type="PANTHER" id="PTHR19282">
    <property type="entry name" value="TETRASPANIN"/>
    <property type="match status" value="1"/>
</dbReference>
<keyword evidence="9" id="KW-1185">Reference proteome</keyword>
<dbReference type="CDD" id="cd03127">
    <property type="entry name" value="tetraspanin_LEL"/>
    <property type="match status" value="1"/>
</dbReference>
<evidence type="ECO:0000313" key="10">
    <source>
        <dbReference type="RefSeq" id="XP_016980993.1"/>
    </source>
</evidence>
<dbReference type="SUPFAM" id="SSF48652">
    <property type="entry name" value="Tetraspanin"/>
    <property type="match status" value="1"/>
</dbReference>
<dbReference type="Gene3D" id="1.10.1450.10">
    <property type="entry name" value="Tetraspanin"/>
    <property type="match status" value="1"/>
</dbReference>
<dbReference type="AlphaFoldDB" id="A0A6P4F0Y8"/>
<feature type="transmembrane region" description="Helical" evidence="7">
    <location>
        <begin position="12"/>
        <end position="36"/>
    </location>
</feature>
<evidence type="ECO:0000313" key="9">
    <source>
        <dbReference type="Proteomes" id="UP001652680"/>
    </source>
</evidence>
<name>A0A6P4F0Y8_DRORH</name>
<dbReference type="Proteomes" id="UP001652680">
    <property type="component" value="Unassembled WGS sequence"/>
</dbReference>
<accession>A0A6P4F0Y8</accession>
<feature type="disulfide bond" evidence="6">
    <location>
        <begin position="139"/>
        <end position="177"/>
    </location>
</feature>
<dbReference type="PANTHER" id="PTHR19282:SF551">
    <property type="entry name" value="RE08073P-RELATED"/>
    <property type="match status" value="1"/>
</dbReference>
<dbReference type="PRINTS" id="PR00259">
    <property type="entry name" value="TMFOUR"/>
</dbReference>
<feature type="transmembrane region" description="Helical" evidence="7">
    <location>
        <begin position="190"/>
        <end position="214"/>
    </location>
</feature>
<protein>
    <recommendedName>
        <fullName evidence="7">Tetraspanin</fullName>
    </recommendedName>
</protein>
<keyword evidence="6" id="KW-1015">Disulfide bond</keyword>
<reference evidence="8" key="3">
    <citation type="submission" date="2025-05" db="UniProtKB">
        <authorList>
            <consortium name="EnsemblMetazoa"/>
        </authorList>
    </citation>
    <scope>IDENTIFICATION</scope>
</reference>
<dbReference type="PIRSF" id="PIRSF002419">
    <property type="entry name" value="Tetraspanin"/>
    <property type="match status" value="1"/>
</dbReference>
<gene>
    <name evidence="10" type="primary">LOC108045987</name>
    <name evidence="8" type="synonym">108045987</name>
</gene>
<evidence type="ECO:0000256" key="6">
    <source>
        <dbReference type="PIRSR" id="PIRSR002419-1"/>
    </source>
</evidence>
<dbReference type="GO" id="GO:0005886">
    <property type="term" value="C:plasma membrane"/>
    <property type="evidence" value="ECO:0007669"/>
    <property type="project" value="TreeGrafter"/>
</dbReference>
<evidence type="ECO:0000313" key="8">
    <source>
        <dbReference type="EnsemblMetazoa" id="XP_016980993.1"/>
    </source>
</evidence>
<organism evidence="10">
    <name type="scientific">Drosophila rhopaloa</name>
    <name type="common">Fruit fly</name>
    <dbReference type="NCBI Taxonomy" id="1041015"/>
    <lineage>
        <taxon>Eukaryota</taxon>
        <taxon>Metazoa</taxon>
        <taxon>Ecdysozoa</taxon>
        <taxon>Arthropoda</taxon>
        <taxon>Hexapoda</taxon>
        <taxon>Insecta</taxon>
        <taxon>Pterygota</taxon>
        <taxon>Neoptera</taxon>
        <taxon>Endopterygota</taxon>
        <taxon>Diptera</taxon>
        <taxon>Brachycera</taxon>
        <taxon>Muscomorpha</taxon>
        <taxon>Ephydroidea</taxon>
        <taxon>Drosophilidae</taxon>
        <taxon>Drosophila</taxon>
        <taxon>Sophophora</taxon>
    </lineage>
</organism>
<dbReference type="Pfam" id="PF00335">
    <property type="entry name" value="Tetraspanin"/>
    <property type="match status" value="1"/>
</dbReference>
<sequence>MGLAATTVKHLLLLLNFVFSVLGLALIAYGIFFLISAAENAVSIGENVAGGLIVGLGVVILIIAIFGFLAAIQEAPLRLLIYVGAVVLLILSQLLFLSMASHGTKDGISGSINEGFERLWESERNESGALGYYEKWLHCCGVNSYEDYWIIHHAIPSSCCEENQCQDTQSRVFKAGCKAEFVKYLDDKLLVFKIVCWLLVIGEAVGAVFGWMLYSSVKNQSRRNNAVWM</sequence>
<reference evidence="9" key="1">
    <citation type="journal article" date="2021" name="Elife">
        <title>Highly contiguous assemblies of 101 drosophilid genomes.</title>
        <authorList>
            <person name="Kim B.Y."/>
            <person name="Wang J.R."/>
            <person name="Miller D.E."/>
            <person name="Barmina O."/>
            <person name="Delaney E."/>
            <person name="Thompson A."/>
            <person name="Comeault A.A."/>
            <person name="Peede D."/>
            <person name="D'Agostino E.R."/>
            <person name="Pelaez J."/>
            <person name="Aguilar J.M."/>
            <person name="Haji D."/>
            <person name="Matsunaga T."/>
            <person name="Armstrong E.E."/>
            <person name="Zych M."/>
            <person name="Ogawa Y."/>
            <person name="Stamenkovic-Radak M."/>
            <person name="Jelic M."/>
            <person name="Veselinovic M.S."/>
            <person name="Tanaskovic M."/>
            <person name="Eric P."/>
            <person name="Gao J.J."/>
            <person name="Katoh T.K."/>
            <person name="Toda M.J."/>
            <person name="Watabe H."/>
            <person name="Watada M."/>
            <person name="Davis J.S."/>
            <person name="Moyle L.C."/>
            <person name="Manoli G."/>
            <person name="Bertolini E."/>
            <person name="Kostal V."/>
            <person name="Hawley R.S."/>
            <person name="Takahashi A."/>
            <person name="Jones C.D."/>
            <person name="Price D.K."/>
            <person name="Whiteman N."/>
            <person name="Kopp A."/>
            <person name="Matute D.R."/>
            <person name="Petrov D.A."/>
        </authorList>
    </citation>
    <scope>NUCLEOTIDE SEQUENCE [LARGE SCALE GENOMIC DNA]</scope>
</reference>